<dbReference type="EMBL" id="BONX01000020">
    <property type="protein sequence ID" value="GIG96641.1"/>
    <property type="molecule type" value="Genomic_DNA"/>
</dbReference>
<dbReference type="PANTHER" id="PTHR43213">
    <property type="entry name" value="BIFUNCTIONAL DTTP/UTP PYROPHOSPHATASE/METHYLTRANSFERASE PROTEIN-RELATED"/>
    <property type="match status" value="1"/>
</dbReference>
<dbReference type="Gene3D" id="3.90.950.10">
    <property type="match status" value="1"/>
</dbReference>
<dbReference type="PANTHER" id="PTHR43213:SF5">
    <property type="entry name" value="BIFUNCTIONAL DTTP_UTP PYROPHOSPHATASE_METHYLTRANSFERASE PROTEIN-RELATED"/>
    <property type="match status" value="1"/>
</dbReference>
<dbReference type="SUPFAM" id="SSF52972">
    <property type="entry name" value="ITPase-like"/>
    <property type="match status" value="1"/>
</dbReference>
<reference evidence="4 5" key="1">
    <citation type="submission" date="2021-01" db="EMBL/GenBank/DDBJ databases">
        <title>Whole genome shotgun sequence of Plantactinospora mayteni NBRC 109088.</title>
        <authorList>
            <person name="Komaki H."/>
            <person name="Tamura T."/>
        </authorList>
    </citation>
    <scope>NUCLEOTIDE SEQUENCE [LARGE SCALE GENOMIC DNA]</scope>
    <source>
        <strain evidence="4 5">NBRC 109088</strain>
    </source>
</reference>
<evidence type="ECO:0000256" key="1">
    <source>
        <dbReference type="ARBA" id="ARBA00001968"/>
    </source>
</evidence>
<name>A0ABQ4EPS0_9ACTN</name>
<organism evidence="4 5">
    <name type="scientific">Plantactinospora mayteni</name>
    <dbReference type="NCBI Taxonomy" id="566021"/>
    <lineage>
        <taxon>Bacteria</taxon>
        <taxon>Bacillati</taxon>
        <taxon>Actinomycetota</taxon>
        <taxon>Actinomycetes</taxon>
        <taxon>Micromonosporales</taxon>
        <taxon>Micromonosporaceae</taxon>
        <taxon>Plantactinospora</taxon>
    </lineage>
</organism>
<comment type="caution">
    <text evidence="3">Lacks conserved residue(s) required for the propagation of feature annotation.</text>
</comment>
<evidence type="ECO:0000313" key="5">
    <source>
        <dbReference type="Proteomes" id="UP000621500"/>
    </source>
</evidence>
<accession>A0ABQ4EPS0</accession>
<feature type="active site" description="Proton acceptor" evidence="3">
    <location>
        <position position="97"/>
    </location>
</feature>
<comment type="catalytic activity">
    <reaction evidence="3">
        <text>a 2'-deoxyribonucleoside 5'-triphosphate + H2O = a 2'-deoxyribonucleoside 5'-phosphate + diphosphate + H(+)</text>
        <dbReference type="Rhea" id="RHEA:44644"/>
        <dbReference type="ChEBI" id="CHEBI:15377"/>
        <dbReference type="ChEBI" id="CHEBI:15378"/>
        <dbReference type="ChEBI" id="CHEBI:33019"/>
        <dbReference type="ChEBI" id="CHEBI:61560"/>
        <dbReference type="ChEBI" id="CHEBI:65317"/>
        <dbReference type="EC" id="3.6.1.9"/>
    </reaction>
</comment>
<proteinExistence type="inferred from homology"/>
<dbReference type="HAMAP" id="MF_00528">
    <property type="entry name" value="Maf"/>
    <property type="match status" value="1"/>
</dbReference>
<dbReference type="InterPro" id="IPR003697">
    <property type="entry name" value="Maf-like"/>
</dbReference>
<comment type="catalytic activity">
    <reaction evidence="3">
        <text>a ribonucleoside 5'-triphosphate + H2O = a ribonucleoside 5'-phosphate + diphosphate + H(+)</text>
        <dbReference type="Rhea" id="RHEA:23996"/>
        <dbReference type="ChEBI" id="CHEBI:15377"/>
        <dbReference type="ChEBI" id="CHEBI:15378"/>
        <dbReference type="ChEBI" id="CHEBI:33019"/>
        <dbReference type="ChEBI" id="CHEBI:58043"/>
        <dbReference type="ChEBI" id="CHEBI:61557"/>
        <dbReference type="EC" id="3.6.1.9"/>
    </reaction>
</comment>
<comment type="function">
    <text evidence="3">Nucleoside triphosphate pyrophosphatase. May have a dual role in cell division arrest and in preventing the incorporation of modified nucleotides into cellular nucleic acids.</text>
</comment>
<protein>
    <recommendedName>
        <fullName evidence="3">Nucleoside triphosphate pyrophosphatase</fullName>
        <ecNumber evidence="3">3.6.1.9</ecNumber>
    </recommendedName>
    <alternativeName>
        <fullName evidence="3">Nucleotide pyrophosphatase</fullName>
        <shortName evidence="3">Nucleotide PPase</shortName>
    </alternativeName>
</protein>
<dbReference type="Proteomes" id="UP000621500">
    <property type="component" value="Unassembled WGS sequence"/>
</dbReference>
<dbReference type="PIRSF" id="PIRSF006305">
    <property type="entry name" value="Maf"/>
    <property type="match status" value="1"/>
</dbReference>
<evidence type="ECO:0000256" key="3">
    <source>
        <dbReference type="HAMAP-Rule" id="MF_00528"/>
    </source>
</evidence>
<keyword evidence="3" id="KW-0963">Cytoplasm</keyword>
<dbReference type="NCBIfam" id="TIGR00172">
    <property type="entry name" value="maf"/>
    <property type="match status" value="1"/>
</dbReference>
<comment type="cofactor">
    <cofactor evidence="1 3">
        <name>a divalent metal cation</name>
        <dbReference type="ChEBI" id="CHEBI:60240"/>
    </cofactor>
</comment>
<dbReference type="EC" id="3.6.1.9" evidence="3"/>
<dbReference type="CDD" id="cd00555">
    <property type="entry name" value="Maf"/>
    <property type="match status" value="1"/>
</dbReference>
<keyword evidence="3" id="KW-0546">Nucleotide metabolism</keyword>
<evidence type="ECO:0000256" key="2">
    <source>
        <dbReference type="ARBA" id="ARBA00022801"/>
    </source>
</evidence>
<sequence>MAVVQTTHRLRLVLASASPARRKLLQAAGIEPDVLVSGVDESQVDPSTPEALSLTLAQLKARTVAERFGADLNSSSAGNGAGSGIGSPLRTLVLGCDSVLAFDGEILGKPADPDEATRRWQAMRGKSGVLHTGHCLIDLSSGREVARVAATAVYFAEITDDEIAAYVATGEPLQVAGAFTIDGLGGPFVDRLDGDPGTVIGLSLPLFRTLLGELDLRITDLWADPTTPSGITPETAATAAADPH</sequence>
<dbReference type="Pfam" id="PF02545">
    <property type="entry name" value="Maf"/>
    <property type="match status" value="1"/>
</dbReference>
<comment type="similarity">
    <text evidence="3">Belongs to the Maf family.</text>
</comment>
<comment type="subcellular location">
    <subcellularLocation>
        <location evidence="3">Cytoplasm</location>
    </subcellularLocation>
</comment>
<keyword evidence="5" id="KW-1185">Reference proteome</keyword>
<comment type="caution">
    <text evidence="4">The sequence shown here is derived from an EMBL/GenBank/DDBJ whole genome shotgun (WGS) entry which is preliminary data.</text>
</comment>
<gene>
    <name evidence="4" type="ORF">Pma05_32140</name>
</gene>
<evidence type="ECO:0000313" key="4">
    <source>
        <dbReference type="EMBL" id="GIG96641.1"/>
    </source>
</evidence>
<dbReference type="InterPro" id="IPR029001">
    <property type="entry name" value="ITPase-like_fam"/>
</dbReference>
<keyword evidence="2 3" id="KW-0378">Hydrolase</keyword>